<protein>
    <recommendedName>
        <fullName evidence="3">DDE Tnp4 domain-containing protein</fullName>
    </recommendedName>
</protein>
<feature type="domain" description="DDE Tnp4" evidence="3">
    <location>
        <begin position="5"/>
        <end position="65"/>
    </location>
</feature>
<dbReference type="EMBL" id="JANEYF010002647">
    <property type="protein sequence ID" value="KAJ8943786.1"/>
    <property type="molecule type" value="Genomic_DNA"/>
</dbReference>
<reference evidence="4" key="1">
    <citation type="journal article" date="2023" name="Insect Mol. Biol.">
        <title>Genome sequencing provides insights into the evolution of gene families encoding plant cell wall-degrading enzymes in longhorned beetles.</title>
        <authorList>
            <person name="Shin N.R."/>
            <person name="Okamura Y."/>
            <person name="Kirsch R."/>
            <person name="Pauchet Y."/>
        </authorList>
    </citation>
    <scope>NUCLEOTIDE SEQUENCE</scope>
    <source>
        <strain evidence="4">RBIC_L_NR</strain>
    </source>
</reference>
<dbReference type="AlphaFoldDB" id="A0AAV8Y0U8"/>
<dbReference type="GO" id="GO:0046872">
    <property type="term" value="F:metal ion binding"/>
    <property type="evidence" value="ECO:0007669"/>
    <property type="project" value="UniProtKB-KW"/>
</dbReference>
<gene>
    <name evidence="4" type="ORF">NQ314_009653</name>
</gene>
<sequence>MVGFKDNGHLTLRQKNFNVILSKIRVKIENAFALLKGRFRRLKFLETIRLELAALLIISVCILHNVCILNGDLLQDLIDVDEERRQENANNPHNFEDMDEEHIENDAIRKRNNIVNHVPIILRN</sequence>
<evidence type="ECO:0000313" key="4">
    <source>
        <dbReference type="EMBL" id="KAJ8943786.1"/>
    </source>
</evidence>
<evidence type="ECO:0000259" key="3">
    <source>
        <dbReference type="Pfam" id="PF13359"/>
    </source>
</evidence>
<dbReference type="Pfam" id="PF13359">
    <property type="entry name" value="DDE_Tnp_4"/>
    <property type="match status" value="1"/>
</dbReference>
<organism evidence="4 5">
    <name type="scientific">Rhamnusium bicolor</name>
    <dbReference type="NCBI Taxonomy" id="1586634"/>
    <lineage>
        <taxon>Eukaryota</taxon>
        <taxon>Metazoa</taxon>
        <taxon>Ecdysozoa</taxon>
        <taxon>Arthropoda</taxon>
        <taxon>Hexapoda</taxon>
        <taxon>Insecta</taxon>
        <taxon>Pterygota</taxon>
        <taxon>Neoptera</taxon>
        <taxon>Endopterygota</taxon>
        <taxon>Coleoptera</taxon>
        <taxon>Polyphaga</taxon>
        <taxon>Cucujiformia</taxon>
        <taxon>Chrysomeloidea</taxon>
        <taxon>Cerambycidae</taxon>
        <taxon>Lepturinae</taxon>
        <taxon>Rhagiini</taxon>
        <taxon>Rhamnusium</taxon>
    </lineage>
</organism>
<evidence type="ECO:0000313" key="5">
    <source>
        <dbReference type="Proteomes" id="UP001162156"/>
    </source>
</evidence>
<keyword evidence="5" id="KW-1185">Reference proteome</keyword>
<proteinExistence type="predicted"/>
<comment type="caution">
    <text evidence="4">The sequence shown here is derived from an EMBL/GenBank/DDBJ whole genome shotgun (WGS) entry which is preliminary data.</text>
</comment>
<evidence type="ECO:0000256" key="1">
    <source>
        <dbReference type="ARBA" id="ARBA00001968"/>
    </source>
</evidence>
<dbReference type="InterPro" id="IPR027806">
    <property type="entry name" value="HARBI1_dom"/>
</dbReference>
<accession>A0AAV8Y0U8</accession>
<name>A0AAV8Y0U8_9CUCU</name>
<dbReference type="Proteomes" id="UP001162156">
    <property type="component" value="Unassembled WGS sequence"/>
</dbReference>
<keyword evidence="2" id="KW-0479">Metal-binding</keyword>
<evidence type="ECO:0000256" key="2">
    <source>
        <dbReference type="ARBA" id="ARBA00022723"/>
    </source>
</evidence>
<comment type="cofactor">
    <cofactor evidence="1">
        <name>a divalent metal cation</name>
        <dbReference type="ChEBI" id="CHEBI:60240"/>
    </cofactor>
</comment>